<dbReference type="PANTHER" id="PTHR22599">
    <property type="entry name" value="MPS ONE BINDER KINASE ACTIVATOR-LIKE MOB"/>
    <property type="match status" value="1"/>
</dbReference>
<accession>A0A7S0R1G3</accession>
<protein>
    <recommendedName>
        <fullName evidence="3">MOB kinase activator-like 1A</fullName>
    </recommendedName>
</protein>
<dbReference type="SUPFAM" id="SSF101152">
    <property type="entry name" value="Mob1/phocein"/>
    <property type="match status" value="1"/>
</dbReference>
<feature type="region of interest" description="Disordered" evidence="1">
    <location>
        <begin position="1"/>
        <end position="23"/>
    </location>
</feature>
<evidence type="ECO:0008006" key="3">
    <source>
        <dbReference type="Google" id="ProtNLM"/>
    </source>
</evidence>
<dbReference type="Gene3D" id="1.20.140.30">
    <property type="entry name" value="MOB kinase activator"/>
    <property type="match status" value="1"/>
</dbReference>
<evidence type="ECO:0000313" key="2">
    <source>
        <dbReference type="EMBL" id="CAD8663352.1"/>
    </source>
</evidence>
<organism evidence="2">
    <name type="scientific">Pyramimonas obovata</name>
    <dbReference type="NCBI Taxonomy" id="1411642"/>
    <lineage>
        <taxon>Eukaryota</taxon>
        <taxon>Viridiplantae</taxon>
        <taxon>Chlorophyta</taxon>
        <taxon>Pyramimonadophyceae</taxon>
        <taxon>Pyramimonadales</taxon>
        <taxon>Pyramimonadaceae</taxon>
        <taxon>Pyramimonas</taxon>
        <taxon>Pyramimonas incertae sedis</taxon>
    </lineage>
</organism>
<proteinExistence type="predicted"/>
<dbReference type="EMBL" id="HBFA01014403">
    <property type="protein sequence ID" value="CAD8663352.1"/>
    <property type="molecule type" value="Transcribed_RNA"/>
</dbReference>
<reference evidence="2" key="1">
    <citation type="submission" date="2021-01" db="EMBL/GenBank/DDBJ databases">
        <authorList>
            <person name="Corre E."/>
            <person name="Pelletier E."/>
            <person name="Niang G."/>
            <person name="Scheremetjew M."/>
            <person name="Finn R."/>
            <person name="Kale V."/>
            <person name="Holt S."/>
            <person name="Cochrane G."/>
            <person name="Meng A."/>
            <person name="Brown T."/>
            <person name="Cohen L."/>
        </authorList>
    </citation>
    <scope>NUCLEOTIDE SEQUENCE</scope>
    <source>
        <strain evidence="2">CCMP722</strain>
    </source>
</reference>
<sequence length="214" mass="24792">MSLFGLGRNSRTFRPKKTAPIGSKGASLRKHIDATLGSGNLREAVVLPPGEDLSEWLAVNTVDFYNAVNLLYNTLTEFCTPETCPCMSAGPKYEYRWADGVKVKKPIECSAPEYVEYLMEWIECQLDDEEIFPQRLGSPFPRNFIENVRTICKRLFRVYAHMYHSHFQKICTLGEEAHLNTCFKHFLYFCQHFNLIDKKELAPLQELIDSIEWR</sequence>
<dbReference type="SMART" id="SM01388">
    <property type="entry name" value="Mob1_phocein"/>
    <property type="match status" value="1"/>
</dbReference>
<dbReference type="InterPro" id="IPR005301">
    <property type="entry name" value="MOB_kinase_act_fam"/>
</dbReference>
<name>A0A7S0R1G3_9CHLO</name>
<dbReference type="Pfam" id="PF03637">
    <property type="entry name" value="Mob1_phocein"/>
    <property type="match status" value="1"/>
</dbReference>
<dbReference type="FunFam" id="1.20.140.30:FF:000001">
    <property type="entry name" value="MOB kinase activator 1A"/>
    <property type="match status" value="1"/>
</dbReference>
<dbReference type="AlphaFoldDB" id="A0A7S0R1G3"/>
<dbReference type="InterPro" id="IPR036703">
    <property type="entry name" value="MOB_kinase_act_sf"/>
</dbReference>
<gene>
    <name evidence="2" type="ORF">POBO1169_LOCUS7477</name>
</gene>
<evidence type="ECO:0000256" key="1">
    <source>
        <dbReference type="SAM" id="MobiDB-lite"/>
    </source>
</evidence>